<proteinExistence type="predicted"/>
<evidence type="ECO:0000313" key="2">
    <source>
        <dbReference type="Proteomes" id="UP000618733"/>
    </source>
</evidence>
<sequence length="129" mass="14526">MYGDEVQDWAAERTRELPGALLEHPFGPETHVYRVRGKMFMIVSDVTGVPLTSLKATPADVVALQEAFPEITPGYHLNKRHWISLRSGGTLGRQLVEDLVTESYLLVIEKNLPRSEWPVDPATFGQRPE</sequence>
<protein>
    <submittedName>
        <fullName evidence="1">MmcQ/YjbR family DNA-binding protein</fullName>
    </submittedName>
</protein>
<dbReference type="PANTHER" id="PTHR35145">
    <property type="entry name" value="CYTOPLASMIC PROTEIN-RELATED"/>
    <property type="match status" value="1"/>
</dbReference>
<dbReference type="InterPro" id="IPR007351">
    <property type="entry name" value="YjbR"/>
</dbReference>
<keyword evidence="1" id="KW-0238">DNA-binding</keyword>
<dbReference type="AlphaFoldDB" id="A0A934UX42"/>
<dbReference type="GO" id="GO:0003677">
    <property type="term" value="F:DNA binding"/>
    <property type="evidence" value="ECO:0007669"/>
    <property type="project" value="UniProtKB-KW"/>
</dbReference>
<gene>
    <name evidence="1" type="ORF">JD292_09690</name>
</gene>
<dbReference type="Gene3D" id="3.90.1150.30">
    <property type="match status" value="1"/>
</dbReference>
<comment type="caution">
    <text evidence="1">The sequence shown here is derived from an EMBL/GenBank/DDBJ whole genome shotgun (WGS) entry which is preliminary data.</text>
</comment>
<keyword evidence="2" id="KW-1185">Reference proteome</keyword>
<reference evidence="1" key="1">
    <citation type="submission" date="2020-12" db="EMBL/GenBank/DDBJ databases">
        <title>Leucobacter sp. CAS2, isolated from Chromium sludge.</title>
        <authorList>
            <person name="Xu Z."/>
        </authorList>
    </citation>
    <scope>NUCLEOTIDE SEQUENCE</scope>
    <source>
        <strain evidence="1">CSA2</strain>
    </source>
</reference>
<dbReference type="InterPro" id="IPR038056">
    <property type="entry name" value="YjbR-like_sf"/>
</dbReference>
<organism evidence="1 2">
    <name type="scientific">Leucobacter edaphi</name>
    <dbReference type="NCBI Taxonomy" id="2796472"/>
    <lineage>
        <taxon>Bacteria</taxon>
        <taxon>Bacillati</taxon>
        <taxon>Actinomycetota</taxon>
        <taxon>Actinomycetes</taxon>
        <taxon>Micrococcales</taxon>
        <taxon>Microbacteriaceae</taxon>
        <taxon>Leucobacter</taxon>
    </lineage>
</organism>
<dbReference type="RefSeq" id="WP_200132540.1">
    <property type="nucleotide sequence ID" value="NZ_JAEHOI010000009.1"/>
</dbReference>
<dbReference type="Pfam" id="PF04237">
    <property type="entry name" value="YjbR"/>
    <property type="match status" value="1"/>
</dbReference>
<dbReference type="EMBL" id="JAEHOI010000009">
    <property type="protein sequence ID" value="MBK0422344.1"/>
    <property type="molecule type" value="Genomic_DNA"/>
</dbReference>
<name>A0A934UX42_9MICO</name>
<dbReference type="Proteomes" id="UP000618733">
    <property type="component" value="Unassembled WGS sequence"/>
</dbReference>
<evidence type="ECO:0000313" key="1">
    <source>
        <dbReference type="EMBL" id="MBK0422344.1"/>
    </source>
</evidence>
<accession>A0A934UX42</accession>
<dbReference type="PANTHER" id="PTHR35145:SF1">
    <property type="entry name" value="CYTOPLASMIC PROTEIN"/>
    <property type="match status" value="1"/>
</dbReference>
<dbReference type="SUPFAM" id="SSF142906">
    <property type="entry name" value="YjbR-like"/>
    <property type="match status" value="1"/>
</dbReference>
<dbReference type="InterPro" id="IPR058532">
    <property type="entry name" value="YjbR/MT2646/Rv2570-like"/>
</dbReference>